<keyword evidence="2" id="KW-1185">Reference proteome</keyword>
<accession>A0A1H6QEE2</accession>
<gene>
    <name evidence="1" type="ORF">SAMN05192539_1001293</name>
</gene>
<evidence type="ECO:0000313" key="1">
    <source>
        <dbReference type="EMBL" id="SEI42079.1"/>
    </source>
</evidence>
<name>A0A1H6QEE2_9BURK</name>
<dbReference type="Proteomes" id="UP000198866">
    <property type="component" value="Unassembled WGS sequence"/>
</dbReference>
<proteinExistence type="predicted"/>
<reference evidence="2" key="1">
    <citation type="submission" date="2016-10" db="EMBL/GenBank/DDBJ databases">
        <authorList>
            <person name="Varghese N."/>
            <person name="Submissions S."/>
        </authorList>
    </citation>
    <scope>NUCLEOTIDE SEQUENCE [LARGE SCALE GENOMIC DNA]</scope>
    <source>
        <strain evidence="2">LMG 26031</strain>
    </source>
</reference>
<organism evidence="1 2">
    <name type="scientific">Paraburkholderia diazotrophica</name>
    <dbReference type="NCBI Taxonomy" id="667676"/>
    <lineage>
        <taxon>Bacteria</taxon>
        <taxon>Pseudomonadati</taxon>
        <taxon>Pseudomonadota</taxon>
        <taxon>Betaproteobacteria</taxon>
        <taxon>Burkholderiales</taxon>
        <taxon>Burkholderiaceae</taxon>
        <taxon>Paraburkholderia</taxon>
    </lineage>
</organism>
<dbReference type="STRING" id="667676.SAMN05192539_1001293"/>
<dbReference type="EMBL" id="FNYE01000001">
    <property type="protein sequence ID" value="SEI42079.1"/>
    <property type="molecule type" value="Genomic_DNA"/>
</dbReference>
<dbReference type="AlphaFoldDB" id="A0A1H6QEE2"/>
<protein>
    <submittedName>
        <fullName evidence="1">Uncharacterized protein</fullName>
    </submittedName>
</protein>
<evidence type="ECO:0000313" key="2">
    <source>
        <dbReference type="Proteomes" id="UP000198866"/>
    </source>
</evidence>
<sequence>MNWVKWSDAEKELVRQIYASTLSVEEQIHLLPGRKVNDVCAQARRLNLVKVKQLPLRDRIIEELKSGAPRSCGELAASQKGKKKFIRQLMNELHAEKLVHIHAWTDRYIEPIYVLGSGEDAPRPASRTQLEHRMRRLARQQVESDPFDDSHDEELDWRHSTVAEWWPRADAVVTAAFKSMVMVGRAAA</sequence>